<evidence type="ECO:0000256" key="5">
    <source>
        <dbReference type="ARBA" id="ARBA00033049"/>
    </source>
</evidence>
<dbReference type="SUPFAM" id="SSF46984">
    <property type="entry name" value="Smac/diablo"/>
    <property type="match status" value="1"/>
</dbReference>
<feature type="signal peptide" evidence="8">
    <location>
        <begin position="1"/>
        <end position="15"/>
    </location>
</feature>
<keyword evidence="10" id="KW-1185">Reference proteome</keyword>
<reference evidence="9" key="1">
    <citation type="submission" date="2025-05" db="UniProtKB">
        <authorList>
            <consortium name="Ensembl"/>
        </authorList>
    </citation>
    <scope>IDENTIFICATION</scope>
</reference>
<dbReference type="GO" id="GO:0008631">
    <property type="term" value="P:intrinsic apoptotic signaling pathway in response to oxidative stress"/>
    <property type="evidence" value="ECO:0007669"/>
    <property type="project" value="TreeGrafter"/>
</dbReference>
<evidence type="ECO:0000256" key="4">
    <source>
        <dbReference type="ARBA" id="ARBA00023128"/>
    </source>
</evidence>
<dbReference type="GO" id="GO:0005739">
    <property type="term" value="C:mitochondrion"/>
    <property type="evidence" value="ECO:0007669"/>
    <property type="project" value="UniProtKB-SubCell"/>
</dbReference>
<organism evidence="9 10">
    <name type="scientific">Cyprinus carpio</name>
    <name type="common">Common carp</name>
    <dbReference type="NCBI Taxonomy" id="7962"/>
    <lineage>
        <taxon>Eukaryota</taxon>
        <taxon>Metazoa</taxon>
        <taxon>Chordata</taxon>
        <taxon>Craniata</taxon>
        <taxon>Vertebrata</taxon>
        <taxon>Euteleostomi</taxon>
        <taxon>Actinopterygii</taxon>
        <taxon>Neopterygii</taxon>
        <taxon>Teleostei</taxon>
        <taxon>Ostariophysi</taxon>
        <taxon>Cypriniformes</taxon>
        <taxon>Cyprinidae</taxon>
        <taxon>Cyprininae</taxon>
        <taxon>Cyprinus</taxon>
    </lineage>
</organism>
<dbReference type="GO" id="GO:0051402">
    <property type="term" value="P:neuron apoptotic process"/>
    <property type="evidence" value="ECO:0007669"/>
    <property type="project" value="TreeGrafter"/>
</dbReference>
<dbReference type="InterPro" id="IPR015142">
    <property type="entry name" value="Smac_DIABLO"/>
</dbReference>
<evidence type="ECO:0000256" key="3">
    <source>
        <dbReference type="ARBA" id="ARBA00022946"/>
    </source>
</evidence>
<keyword evidence="4" id="KW-0496">Mitochondrion</keyword>
<evidence type="ECO:0000256" key="6">
    <source>
        <dbReference type="ARBA" id="ARBA00046319"/>
    </source>
</evidence>
<keyword evidence="3" id="KW-0809">Transit peptide</keyword>
<feature type="region of interest" description="Disordered" evidence="7">
    <location>
        <begin position="204"/>
        <end position="228"/>
    </location>
</feature>
<name>A0A8C1KQE2_CYPCA</name>
<evidence type="ECO:0000256" key="2">
    <source>
        <dbReference type="ARBA" id="ARBA00022703"/>
    </source>
</evidence>
<evidence type="ECO:0000313" key="9">
    <source>
        <dbReference type="Ensembl" id="ENSCCRP00010048768.1"/>
    </source>
</evidence>
<dbReference type="Pfam" id="PF09057">
    <property type="entry name" value="Smac_DIABLO"/>
    <property type="match status" value="1"/>
</dbReference>
<evidence type="ECO:0000256" key="1">
    <source>
        <dbReference type="ARBA" id="ARBA00004173"/>
    </source>
</evidence>
<evidence type="ECO:0000313" key="10">
    <source>
        <dbReference type="Proteomes" id="UP000694427"/>
    </source>
</evidence>
<sequence>MSFVIVLCILSHVLCNVSCAASLMSRGSCQSGRRPAVLPTLLRKNWMSLSVTGALCAVPFIQKPENSTHAYLVRRASSLVRDSANAYLSQTTSALLDSFSGYIKAVNRLVTIHKRYVASMSKLTSAEQDAIWQVILRQRQEVTARKNDCKLFESCWVTAINLSKLAAEVAVNAGADQASVTGQDSIQLTESQVENARQQVLEADRQLKDSKAEDSERPQNALSTAMED</sequence>
<accession>A0A8C1KQE2</accession>
<dbReference type="GO" id="GO:0043065">
    <property type="term" value="P:positive regulation of apoptotic process"/>
    <property type="evidence" value="ECO:0007669"/>
    <property type="project" value="UniProtKB-ARBA"/>
</dbReference>
<comment type="similarity">
    <text evidence="6">Belongs to the Smac/DIABLO protein family.</text>
</comment>
<feature type="compositionally biased region" description="Polar residues" evidence="7">
    <location>
        <begin position="218"/>
        <end position="228"/>
    </location>
</feature>
<gene>
    <name evidence="9" type="primary">LOC109047285</name>
</gene>
<keyword evidence="2" id="KW-0053">Apoptosis</keyword>
<protein>
    <recommendedName>
        <fullName evidence="5">Direct IAP-binding protein with low pI</fullName>
    </recommendedName>
</protein>
<dbReference type="AlphaFoldDB" id="A0A8C1KQE2"/>
<dbReference type="PANTHER" id="PTHR32247">
    <property type="entry name" value="DIABLO HOMOLOG, MITOCHONDRIAL"/>
    <property type="match status" value="1"/>
</dbReference>
<dbReference type="Ensembl" id="ENSCCRT00020100191.1">
    <property type="protein sequence ID" value="ENSCCRP00020091687.1"/>
    <property type="gene ID" value="ENSCCRG00020041966.1"/>
</dbReference>
<dbReference type="PANTHER" id="PTHR32247:SF4">
    <property type="entry name" value="DIRECT IAP-BINDING PROTEIN WITH LOW PI"/>
    <property type="match status" value="1"/>
</dbReference>
<dbReference type="Gene3D" id="1.20.58.70">
    <property type="match status" value="1"/>
</dbReference>
<feature type="chain" id="PRO_5044675627" description="Direct IAP-binding protein with low pI" evidence="8">
    <location>
        <begin position="16"/>
        <end position="228"/>
    </location>
</feature>
<comment type="subcellular location">
    <subcellularLocation>
        <location evidence="1">Mitochondrion</location>
    </subcellularLocation>
</comment>
<dbReference type="FunFam" id="1.20.58.70:FF:000012">
    <property type="entry name" value="diablo homolog, mitochondrial isoform X1"/>
    <property type="match status" value="1"/>
</dbReference>
<dbReference type="InterPro" id="IPR009062">
    <property type="entry name" value="Smac/DIABLO-like_sf"/>
</dbReference>
<dbReference type="Proteomes" id="UP000694701">
    <property type="component" value="Unplaced"/>
</dbReference>
<evidence type="ECO:0000256" key="7">
    <source>
        <dbReference type="SAM" id="MobiDB-lite"/>
    </source>
</evidence>
<keyword evidence="8" id="KW-0732">Signal</keyword>
<dbReference type="Proteomes" id="UP000694427">
    <property type="component" value="Unplaced"/>
</dbReference>
<proteinExistence type="inferred from homology"/>
<dbReference type="Ensembl" id="ENSCCRT00010053447.1">
    <property type="protein sequence ID" value="ENSCCRP00010048768.1"/>
    <property type="gene ID" value="ENSCCRG00010020630.1"/>
</dbReference>
<feature type="compositionally biased region" description="Basic and acidic residues" evidence="7">
    <location>
        <begin position="204"/>
        <end position="217"/>
    </location>
</feature>
<evidence type="ECO:0000256" key="8">
    <source>
        <dbReference type="SAM" id="SignalP"/>
    </source>
</evidence>